<feature type="compositionally biased region" description="Polar residues" evidence="7">
    <location>
        <begin position="548"/>
        <end position="558"/>
    </location>
</feature>
<evidence type="ECO:0000256" key="6">
    <source>
        <dbReference type="PROSITE-ProRule" id="PRU00489"/>
    </source>
</evidence>
<comment type="similarity">
    <text evidence="6">Belongs to the MT-A70-like family.</text>
</comment>
<evidence type="ECO:0000256" key="2">
    <source>
        <dbReference type="ARBA" id="ARBA00022603"/>
    </source>
</evidence>
<comment type="catalytic activity">
    <reaction evidence="5">
        <text>an adenosine in mRNA + S-adenosyl-L-methionine = an N(6)-methyladenosine in mRNA + S-adenosyl-L-homocysteine + H(+)</text>
        <dbReference type="Rhea" id="RHEA:55584"/>
        <dbReference type="Rhea" id="RHEA-COMP:12414"/>
        <dbReference type="Rhea" id="RHEA-COMP:12417"/>
        <dbReference type="ChEBI" id="CHEBI:15378"/>
        <dbReference type="ChEBI" id="CHEBI:57856"/>
        <dbReference type="ChEBI" id="CHEBI:59789"/>
        <dbReference type="ChEBI" id="CHEBI:74411"/>
        <dbReference type="ChEBI" id="CHEBI:74449"/>
        <dbReference type="EC" id="2.1.1.348"/>
    </reaction>
</comment>
<dbReference type="PANTHER" id="PTHR12829:SF7">
    <property type="entry name" value="N6-ADENOSINE-METHYLTRANSFERASE CATALYTIC SUBUNIT"/>
    <property type="match status" value="1"/>
</dbReference>
<dbReference type="GO" id="GO:0032259">
    <property type="term" value="P:methylation"/>
    <property type="evidence" value="ECO:0007669"/>
    <property type="project" value="UniProtKB-KW"/>
</dbReference>
<organism evidence="8 9">
    <name type="scientific">Maudiozyma humilis</name>
    <name type="common">Sour dough yeast</name>
    <name type="synonym">Kazachstania humilis</name>
    <dbReference type="NCBI Taxonomy" id="51915"/>
    <lineage>
        <taxon>Eukaryota</taxon>
        <taxon>Fungi</taxon>
        <taxon>Dikarya</taxon>
        <taxon>Ascomycota</taxon>
        <taxon>Saccharomycotina</taxon>
        <taxon>Saccharomycetes</taxon>
        <taxon>Saccharomycetales</taxon>
        <taxon>Saccharomycetaceae</taxon>
        <taxon>Maudiozyma</taxon>
    </lineage>
</organism>
<proteinExistence type="inferred from homology"/>
<evidence type="ECO:0000256" key="1">
    <source>
        <dbReference type="ARBA" id="ARBA00012160"/>
    </source>
</evidence>
<feature type="region of interest" description="Disordered" evidence="7">
    <location>
        <begin position="547"/>
        <end position="613"/>
    </location>
</feature>
<keyword evidence="4" id="KW-0949">S-adenosyl-L-methionine</keyword>
<name>A0AAV5RS62_MAUHU</name>
<evidence type="ECO:0000256" key="4">
    <source>
        <dbReference type="ARBA" id="ARBA00022691"/>
    </source>
</evidence>
<keyword evidence="9" id="KW-1185">Reference proteome</keyword>
<dbReference type="Proteomes" id="UP001377567">
    <property type="component" value="Unassembled WGS sequence"/>
</dbReference>
<dbReference type="SUPFAM" id="SSF53335">
    <property type="entry name" value="S-adenosyl-L-methionine-dependent methyltransferases"/>
    <property type="match status" value="1"/>
</dbReference>
<dbReference type="PANTHER" id="PTHR12829">
    <property type="entry name" value="N6-ADENOSINE-METHYLTRANSFERASE"/>
    <property type="match status" value="1"/>
</dbReference>
<dbReference type="PROSITE" id="PS51143">
    <property type="entry name" value="MT_A70"/>
    <property type="match status" value="1"/>
</dbReference>
<gene>
    <name evidence="8" type="ORF">DAKH74_005980</name>
</gene>
<dbReference type="Pfam" id="PF05063">
    <property type="entry name" value="MT-A70"/>
    <property type="match status" value="1"/>
</dbReference>
<dbReference type="InterPro" id="IPR007757">
    <property type="entry name" value="MT-A70-like"/>
</dbReference>
<keyword evidence="2" id="KW-0489">Methyltransferase</keyword>
<protein>
    <recommendedName>
        <fullName evidence="1">mRNA m(6)A methyltransferase</fullName>
        <ecNumber evidence="1">2.1.1.348</ecNumber>
    </recommendedName>
</protein>
<keyword evidence="3" id="KW-0808">Transferase</keyword>
<dbReference type="EC" id="2.1.1.348" evidence="1"/>
<dbReference type="EMBL" id="BTGD01000001">
    <property type="protein sequence ID" value="GMM53982.1"/>
    <property type="molecule type" value="Genomic_DNA"/>
</dbReference>
<dbReference type="InterPro" id="IPR029063">
    <property type="entry name" value="SAM-dependent_MTases_sf"/>
</dbReference>
<evidence type="ECO:0000256" key="3">
    <source>
        <dbReference type="ARBA" id="ARBA00022679"/>
    </source>
</evidence>
<dbReference type="GO" id="GO:0001734">
    <property type="term" value="F:mRNA m(6)A methyltransferase activity"/>
    <property type="evidence" value="ECO:0007669"/>
    <property type="project" value="UniProtKB-EC"/>
</dbReference>
<reference evidence="8 9" key="1">
    <citation type="journal article" date="2023" name="Elife">
        <title>Identification of key yeast species and microbe-microbe interactions impacting larval growth of Drosophila in the wild.</title>
        <authorList>
            <person name="Mure A."/>
            <person name="Sugiura Y."/>
            <person name="Maeda R."/>
            <person name="Honda K."/>
            <person name="Sakurai N."/>
            <person name="Takahashi Y."/>
            <person name="Watada M."/>
            <person name="Katoh T."/>
            <person name="Gotoh A."/>
            <person name="Gotoh Y."/>
            <person name="Taniguchi I."/>
            <person name="Nakamura K."/>
            <person name="Hayashi T."/>
            <person name="Katayama T."/>
            <person name="Uemura T."/>
            <person name="Hattori Y."/>
        </authorList>
    </citation>
    <scope>NUCLEOTIDE SEQUENCE [LARGE SCALE GENOMIC DNA]</scope>
    <source>
        <strain evidence="8 9">KH-74</strain>
    </source>
</reference>
<comment type="caution">
    <text evidence="8">The sequence shown here is derived from an EMBL/GenBank/DDBJ whole genome shotgun (WGS) entry which is preliminary data.</text>
</comment>
<evidence type="ECO:0000256" key="5">
    <source>
        <dbReference type="ARBA" id="ARBA00048957"/>
    </source>
</evidence>
<evidence type="ECO:0000313" key="9">
    <source>
        <dbReference type="Proteomes" id="UP001377567"/>
    </source>
</evidence>
<dbReference type="GO" id="GO:0005634">
    <property type="term" value="C:nucleus"/>
    <property type="evidence" value="ECO:0007669"/>
    <property type="project" value="TreeGrafter"/>
</dbReference>
<evidence type="ECO:0000256" key="7">
    <source>
        <dbReference type="SAM" id="MobiDB-lite"/>
    </source>
</evidence>
<evidence type="ECO:0000313" key="8">
    <source>
        <dbReference type="EMBL" id="GMM53982.1"/>
    </source>
</evidence>
<accession>A0AAV5RS62</accession>
<sequence length="613" mass="68593">MLEEYMDAAAVEADLVAFLVENHREIMETPISGCVRDLYAVFASAVSGDESSLVSNDDEQMLSAEQFLRVLSDITLLAPGAMTFKEDVFDGRTIVDMNIYLLQVLQKELSVAGTCTAAVDGDDSADNTTVLLSDESTVVNDESNEQDSEPSQLMSMEEKLRLLNLVNPEGGNAPITYEDAPLPMYLRQKLAELLAMEPMSYELGRERARATEPIAPFIPVCTDHTHAMLLAQTVFISNNKIVSLNSGKLSSLDHDHAGFMECVRTHIHYVPNIKPQTDLALGDCSYLDTCHKLNSCRYLHYLQYVPEATVSQVMEETRLANAEQAKHVPLYTHGACSSTMVKEPLPPQWIRCDVRRFDFRVLGKFSVVVADPAWNIHMNLPYGTCNDIELLELPLDELQDEGVLFLWVTGRAIELGKESLAKWGYTVMNEISWIKTNQLGRTIVTGRTGHWLNHSKEHLLVGLKGAPTWLNRHVDLDIIVSTTRETSRKPDELYGMIERMVGKHARKLEIFGRDHNIRPGWFTIGNQLTGSCVHELDIKARYDAWAATQPQSHKPQSLNATAHPHQNQQHNQNQTHRRGGSSGNNNSKHNEHGGKRNRPGSNSSNGGPRHSRK</sequence>
<feature type="compositionally biased region" description="Low complexity" evidence="7">
    <location>
        <begin position="559"/>
        <end position="574"/>
    </location>
</feature>
<dbReference type="GO" id="GO:0036396">
    <property type="term" value="C:RNA N6-methyladenosine methyltransferase complex"/>
    <property type="evidence" value="ECO:0007669"/>
    <property type="project" value="TreeGrafter"/>
</dbReference>
<dbReference type="AlphaFoldDB" id="A0AAV5RS62"/>